<sequence length="93" mass="10705">MNKLDSEEKEILEAFEKGELKRSKNAIKEIKQHKVVAEATFKKDTRINIRLSSRDLRSLQARALREGIPYQTLVSSVLHKFVDGQLVDRAVNK</sequence>
<evidence type="ECO:0008006" key="2">
    <source>
        <dbReference type="Google" id="ProtNLM"/>
    </source>
</evidence>
<accession>A0A3B0Z6B4</accession>
<dbReference type="EMBL" id="UOFP01000242">
    <property type="protein sequence ID" value="VAW88898.1"/>
    <property type="molecule type" value="Genomic_DNA"/>
</dbReference>
<gene>
    <name evidence="1" type="ORF">MNBD_GAMMA18-864</name>
</gene>
<reference evidence="1" key="1">
    <citation type="submission" date="2018-06" db="EMBL/GenBank/DDBJ databases">
        <authorList>
            <person name="Zhirakovskaya E."/>
        </authorList>
    </citation>
    <scope>NUCLEOTIDE SEQUENCE</scope>
</reference>
<organism evidence="1">
    <name type="scientific">hydrothermal vent metagenome</name>
    <dbReference type="NCBI Taxonomy" id="652676"/>
    <lineage>
        <taxon>unclassified sequences</taxon>
        <taxon>metagenomes</taxon>
        <taxon>ecological metagenomes</taxon>
    </lineage>
</organism>
<dbReference type="AlphaFoldDB" id="A0A3B0Z6B4"/>
<proteinExistence type="predicted"/>
<name>A0A3B0Z6B4_9ZZZZ</name>
<evidence type="ECO:0000313" key="1">
    <source>
        <dbReference type="EMBL" id="VAW88898.1"/>
    </source>
</evidence>
<protein>
    <recommendedName>
        <fullName evidence="2">Antitoxin</fullName>
    </recommendedName>
</protein>